<dbReference type="GeneID" id="123379066"/>
<dbReference type="Ensembl" id="ENSFCTT00005062880.1">
    <property type="protein sequence ID" value="ENSFCTP00005045876.1"/>
    <property type="gene ID" value="ENSFCTG00005021960.1"/>
</dbReference>
<keyword evidence="2" id="KW-0472">Membrane</keyword>
<dbReference type="RefSeq" id="XP_044889467.1">
    <property type="nucleotide sequence ID" value="XM_045033532.1"/>
</dbReference>
<evidence type="ECO:0008006" key="5">
    <source>
        <dbReference type="Google" id="ProtNLM"/>
    </source>
</evidence>
<evidence type="ECO:0000256" key="2">
    <source>
        <dbReference type="SAM" id="Phobius"/>
    </source>
</evidence>
<organism evidence="3 4">
    <name type="scientific">Felis catus</name>
    <name type="common">Cat</name>
    <name type="synonym">Felis silvestris catus</name>
    <dbReference type="NCBI Taxonomy" id="9685"/>
    <lineage>
        <taxon>Eukaryota</taxon>
        <taxon>Metazoa</taxon>
        <taxon>Chordata</taxon>
        <taxon>Craniata</taxon>
        <taxon>Vertebrata</taxon>
        <taxon>Euteleostomi</taxon>
        <taxon>Mammalia</taxon>
        <taxon>Eutheria</taxon>
        <taxon>Laurasiatheria</taxon>
        <taxon>Carnivora</taxon>
        <taxon>Feliformia</taxon>
        <taxon>Felidae</taxon>
        <taxon>Felinae</taxon>
        <taxon>Felis</taxon>
    </lineage>
</organism>
<evidence type="ECO:0000313" key="4">
    <source>
        <dbReference type="Proteomes" id="UP000823872"/>
    </source>
</evidence>
<dbReference type="Pfam" id="PF00429">
    <property type="entry name" value="TLV_coat"/>
    <property type="match status" value="1"/>
</dbReference>
<sequence>MGQKMYTGSHIPPLDGKIIKYCLYIMITSLILTTAAYPLCPQDCYMTIRGSRAFSAFTSLHKECYKRKTPTLCQSPGAPRTKYWTVEITPKVRNPCYNKGLQRGKLATLTFLNGGILDGGGVQDRALQKVIKDTQDRGIQAIKVTTPLAAYQGLNLSALNQMLTNFPLQRWTNTTLHVLHKIDNHTQTCWMCLPFSQRAYLATPIPLTWEAPENLKTNTSVLIGPLATGVHLTNANNLICTVPEGMNGTSLYRRNITLKKNTTLCSTPGVFYLCSNSAYPCLEANWTQICYSIFLTPEISVYTEDQLLTTFSPTSWAKWAILLPILIGAGIETGIGTGRGGIGSSVGLYHRLSQELNEGMEQVADSLVTLQSQINSLVAVTLQNR</sequence>
<keyword evidence="2" id="KW-0812">Transmembrane</keyword>
<dbReference type="PANTHER" id="PTHR10424">
    <property type="entry name" value="VIRAL ENVELOPE PROTEIN"/>
    <property type="match status" value="1"/>
</dbReference>
<reference evidence="3" key="1">
    <citation type="journal article" date="2007" name="Genome Res.">
        <title>Initial sequence and comparative analysis of the cat genome.</title>
        <authorList>
            <person name="Pontius J.U."/>
            <person name="Mullikin J.C."/>
            <person name="Smith D.R."/>
            <person name="Lindblad-Toh K."/>
            <person name="Gnerre S."/>
            <person name="Clamp M."/>
            <person name="Chang J."/>
            <person name="Stephens R."/>
            <person name="Neelam B."/>
            <person name="Volfovsky N."/>
            <person name="Schaffer A.A."/>
            <person name="Agarwala R."/>
            <person name="Narfstrom K."/>
            <person name="Murphy W.J."/>
            <person name="Giger U."/>
            <person name="Roca A.L."/>
            <person name="Antunes A."/>
            <person name="Menotti-Raymond M."/>
            <person name="Yuhki N."/>
            <person name="Pecon-Slattery J."/>
            <person name="Johnson W.E."/>
            <person name="Bourque G."/>
            <person name="Tesler G."/>
            <person name="O'Brien S.J."/>
        </authorList>
    </citation>
    <scope>NUCLEOTIDE SEQUENCE [LARGE SCALE GENOMIC DNA]</scope>
    <source>
        <strain evidence="3">Abyssinian</strain>
    </source>
</reference>
<protein>
    <recommendedName>
        <fullName evidence="5">Envelope glycoprotein</fullName>
    </recommendedName>
</protein>
<keyword evidence="1" id="KW-1015">Disulfide bond</keyword>
<dbReference type="GeneTree" id="ENSGT01140000286614"/>
<dbReference type="Ensembl" id="ENSFCTT00005062835.1">
    <property type="protein sequence ID" value="ENSFCTP00005045849.1"/>
    <property type="gene ID" value="ENSFCTG00005021960.1"/>
</dbReference>
<keyword evidence="2" id="KW-1133">Transmembrane helix</keyword>
<reference evidence="3" key="4">
    <citation type="submission" date="2025-05" db="UniProtKB">
        <authorList>
            <consortium name="Ensembl"/>
        </authorList>
    </citation>
    <scope>IDENTIFICATION</scope>
    <source>
        <strain evidence="3">breed Abyssinian</strain>
    </source>
</reference>
<keyword evidence="4" id="KW-1185">Reference proteome</keyword>
<dbReference type="Ensembl" id="ENSFCTT00005062795.1">
    <property type="protein sequence ID" value="ENSFCTP00005045829.1"/>
    <property type="gene ID" value="ENSFCTG00005021960.1"/>
</dbReference>
<proteinExistence type="predicted"/>
<dbReference type="PANTHER" id="PTHR10424:SF73">
    <property type="entry name" value="ENDOGENOUS RETROVIRUS GROUP FC1 ENV POLYPROTEIN-RELATED"/>
    <property type="match status" value="1"/>
</dbReference>
<evidence type="ECO:0000313" key="3">
    <source>
        <dbReference type="Ensembl" id="ENSFCTP00005045876.1"/>
    </source>
</evidence>
<dbReference type="InterPro" id="IPR018154">
    <property type="entry name" value="TLV/ENV_coat_polyprotein"/>
</dbReference>
<reference evidence="3" key="2">
    <citation type="submission" date="2011-09" db="EMBL/GenBank/DDBJ databases">
        <title>Sequence assembly of the Felis catus genome version 6.2.</title>
        <authorList>
            <person name="Hillier L.W."/>
            <person name="Warren W."/>
            <person name="Obrien S."/>
            <person name="Wilson R.K."/>
        </authorList>
    </citation>
    <scope>NUCLEOTIDE SEQUENCE [LARGE SCALE GENOMIC DNA]</scope>
    <source>
        <strain evidence="3">Abyssinian</strain>
    </source>
</reference>
<reference evidence="4" key="3">
    <citation type="submission" date="2021-02" db="EMBL/GenBank/DDBJ databases">
        <title>Safari Cat Assemblies.</title>
        <authorList>
            <person name="Bredemeyer K.R."/>
            <person name="Murphy W.J."/>
        </authorList>
    </citation>
    <scope>NUCLEOTIDE SEQUENCE [LARGE SCALE GENOMIC DNA]</scope>
</reference>
<gene>
    <name evidence="3" type="primary">LOC123379066</name>
</gene>
<dbReference type="Proteomes" id="UP000823872">
    <property type="component" value="Chromosome C1"/>
</dbReference>
<accession>A0ABI7ZH61</accession>
<dbReference type="Gene3D" id="1.10.287.210">
    <property type="match status" value="1"/>
</dbReference>
<name>A0ABI7ZH61_FELCA</name>
<feature type="transmembrane region" description="Helical" evidence="2">
    <location>
        <begin position="21"/>
        <end position="39"/>
    </location>
</feature>
<evidence type="ECO:0000256" key="1">
    <source>
        <dbReference type="ARBA" id="ARBA00023157"/>
    </source>
</evidence>